<dbReference type="AlphaFoldDB" id="A0A7W8N5Q6"/>
<gene>
    <name evidence="2" type="ORF">HDF10_003829</name>
</gene>
<dbReference type="EMBL" id="JACHDZ010000007">
    <property type="protein sequence ID" value="MBB5345828.1"/>
    <property type="molecule type" value="Genomic_DNA"/>
</dbReference>
<evidence type="ECO:0000259" key="1">
    <source>
        <dbReference type="PROSITE" id="PS51819"/>
    </source>
</evidence>
<comment type="caution">
    <text evidence="2">The sequence shown here is derived from an EMBL/GenBank/DDBJ whole genome shotgun (WGS) entry which is preliminary data.</text>
</comment>
<dbReference type="Gene3D" id="3.10.180.10">
    <property type="entry name" value="2,3-Dihydroxybiphenyl 1,2-Dioxygenase, domain 1"/>
    <property type="match status" value="1"/>
</dbReference>
<accession>A0A7W8N5Q6</accession>
<dbReference type="SUPFAM" id="SSF54593">
    <property type="entry name" value="Glyoxalase/Bleomycin resistance protein/Dihydroxybiphenyl dioxygenase"/>
    <property type="match status" value="1"/>
</dbReference>
<organism evidence="2 3">
    <name type="scientific">Tunturiibacter lichenicola</name>
    <dbReference type="NCBI Taxonomy" id="2051959"/>
    <lineage>
        <taxon>Bacteria</taxon>
        <taxon>Pseudomonadati</taxon>
        <taxon>Acidobacteriota</taxon>
        <taxon>Terriglobia</taxon>
        <taxon>Terriglobales</taxon>
        <taxon>Acidobacteriaceae</taxon>
        <taxon>Tunturiibacter</taxon>
    </lineage>
</organism>
<dbReference type="InterPro" id="IPR037523">
    <property type="entry name" value="VOC_core"/>
</dbReference>
<evidence type="ECO:0000313" key="2">
    <source>
        <dbReference type="EMBL" id="MBB5345828.1"/>
    </source>
</evidence>
<sequence length="125" mass="14482">MSSTTTVRRISPMLAVADMDETLAFYRDVLGFTLTMHSPEYSIVERDGQTIHLQKAASDEVMQCVRGHTEIYLEVSNIHPLWEHVKTLKDRYRIRDLFDRDYGMTEFHISDPNDCLVFVGEPSSR</sequence>
<protein>
    <submittedName>
        <fullName evidence="2">Catechol 2,3-dioxygenase-like lactoylglutathione lyase family enzyme</fullName>
    </submittedName>
</protein>
<dbReference type="Pfam" id="PF00903">
    <property type="entry name" value="Glyoxalase"/>
    <property type="match status" value="1"/>
</dbReference>
<dbReference type="GO" id="GO:0051213">
    <property type="term" value="F:dioxygenase activity"/>
    <property type="evidence" value="ECO:0007669"/>
    <property type="project" value="UniProtKB-KW"/>
</dbReference>
<dbReference type="GO" id="GO:0016829">
    <property type="term" value="F:lyase activity"/>
    <property type="evidence" value="ECO:0007669"/>
    <property type="project" value="UniProtKB-KW"/>
</dbReference>
<feature type="domain" description="VOC" evidence="1">
    <location>
        <begin position="8"/>
        <end position="122"/>
    </location>
</feature>
<dbReference type="InterPro" id="IPR029068">
    <property type="entry name" value="Glyas_Bleomycin-R_OHBP_Dase"/>
</dbReference>
<dbReference type="InterPro" id="IPR004360">
    <property type="entry name" value="Glyas_Fos-R_dOase_dom"/>
</dbReference>
<name>A0A7W8N5Q6_9BACT</name>
<dbReference type="PROSITE" id="PS51819">
    <property type="entry name" value="VOC"/>
    <property type="match status" value="1"/>
</dbReference>
<proteinExistence type="predicted"/>
<dbReference type="Proteomes" id="UP000569092">
    <property type="component" value="Unassembled WGS sequence"/>
</dbReference>
<evidence type="ECO:0000313" key="3">
    <source>
        <dbReference type="Proteomes" id="UP000569092"/>
    </source>
</evidence>
<reference evidence="2 3" key="1">
    <citation type="submission" date="2020-08" db="EMBL/GenBank/DDBJ databases">
        <title>Genomic Encyclopedia of Type Strains, Phase IV (KMG-V): Genome sequencing to study the core and pangenomes of soil and plant-associated prokaryotes.</title>
        <authorList>
            <person name="Whitman W."/>
        </authorList>
    </citation>
    <scope>NUCLEOTIDE SEQUENCE [LARGE SCALE GENOMIC DNA]</scope>
    <source>
        <strain evidence="2 3">M8US30</strain>
    </source>
</reference>